<dbReference type="InterPro" id="IPR041698">
    <property type="entry name" value="Methyltransf_25"/>
</dbReference>
<name>A0A2K8T426_9NOSO</name>
<dbReference type="SUPFAM" id="SSF53335">
    <property type="entry name" value="S-adenosyl-L-methionine-dependent methyltransferases"/>
    <property type="match status" value="1"/>
</dbReference>
<dbReference type="GO" id="GO:0032259">
    <property type="term" value="P:methylation"/>
    <property type="evidence" value="ECO:0007669"/>
    <property type="project" value="UniProtKB-KW"/>
</dbReference>
<dbReference type="PANTHER" id="PTHR42912:SF80">
    <property type="entry name" value="METHYLTRANSFERASE DOMAIN-CONTAINING PROTEIN"/>
    <property type="match status" value="1"/>
</dbReference>
<keyword evidence="2" id="KW-0489">Methyltransferase</keyword>
<evidence type="ECO:0000259" key="1">
    <source>
        <dbReference type="Pfam" id="PF13649"/>
    </source>
</evidence>
<evidence type="ECO:0000313" key="3">
    <source>
        <dbReference type="Proteomes" id="UP000232003"/>
    </source>
</evidence>
<dbReference type="PANTHER" id="PTHR42912">
    <property type="entry name" value="METHYLTRANSFERASE"/>
    <property type="match status" value="1"/>
</dbReference>
<protein>
    <submittedName>
        <fullName evidence="2">Ubiqui/menaqui biosynthesis C-methylase UbiE</fullName>
    </submittedName>
</protein>
<feature type="domain" description="Methyltransferase" evidence="1">
    <location>
        <begin position="107"/>
        <end position="203"/>
    </location>
</feature>
<dbReference type="InterPro" id="IPR050508">
    <property type="entry name" value="Methyltransf_Superfamily"/>
</dbReference>
<dbReference type="Pfam" id="PF13649">
    <property type="entry name" value="Methyltransf_25"/>
    <property type="match status" value="1"/>
</dbReference>
<keyword evidence="2" id="KW-0808">Transferase</keyword>
<dbReference type="EMBL" id="CP024785">
    <property type="protein sequence ID" value="AUB42343.1"/>
    <property type="molecule type" value="Genomic_DNA"/>
</dbReference>
<dbReference type="GO" id="GO:0008168">
    <property type="term" value="F:methyltransferase activity"/>
    <property type="evidence" value="ECO:0007669"/>
    <property type="project" value="UniProtKB-KW"/>
</dbReference>
<dbReference type="KEGG" id="nfl:COO91_08466"/>
<accession>A0A2K8T426</accession>
<evidence type="ECO:0000313" key="2">
    <source>
        <dbReference type="EMBL" id="AUB42343.1"/>
    </source>
</evidence>
<dbReference type="Gene3D" id="3.40.50.150">
    <property type="entry name" value="Vaccinia Virus protein VP39"/>
    <property type="match status" value="1"/>
</dbReference>
<dbReference type="InterPro" id="IPR029063">
    <property type="entry name" value="SAM-dependent_MTases_sf"/>
</dbReference>
<keyword evidence="3" id="KW-1185">Reference proteome</keyword>
<proteinExistence type="predicted"/>
<dbReference type="Proteomes" id="UP000232003">
    <property type="component" value="Chromosome"/>
</dbReference>
<organism evidence="2 3">
    <name type="scientific">Nostoc flagelliforme CCNUN1</name>
    <dbReference type="NCBI Taxonomy" id="2038116"/>
    <lineage>
        <taxon>Bacteria</taxon>
        <taxon>Bacillati</taxon>
        <taxon>Cyanobacteriota</taxon>
        <taxon>Cyanophyceae</taxon>
        <taxon>Nostocales</taxon>
        <taxon>Nostocaceae</taxon>
        <taxon>Nostoc</taxon>
    </lineage>
</organism>
<dbReference type="CDD" id="cd02440">
    <property type="entry name" value="AdoMet_MTases"/>
    <property type="match status" value="1"/>
</dbReference>
<sequence length="277" mass="31144">MFVAMSLIPNYINQVFFKSLFSLLIGKDQLRFYETIDWSQSSAGFHQTDFNYPLYYSSQNFHGILGGYLNPVAAITYDFVTALASPPHEAWTRQQLISNILGQPQTVLDLGCGTGSTTLLLKQAFRGAVVTGLDLSPYMLVLANYKAQQQQLNIRWLHGLSEDTGFETATIDLVTASFLLHETPPEIAQLILQECFRLVKPGGQLILLDGNQKRLSHLQWLIKIFQEPYSKLYAAGNLDVWMKTAGFEQVQTKPVGWLNQITQGIKPNNFASCRETT</sequence>
<reference evidence="2 3" key="1">
    <citation type="submission" date="2017-11" db="EMBL/GenBank/DDBJ databases">
        <title>Complete genome of a free-living desiccation-tolerant cyanobacterium and its photosynthetic adaptation to extreme terrestrial habitat.</title>
        <authorList>
            <person name="Shang J."/>
        </authorList>
    </citation>
    <scope>NUCLEOTIDE SEQUENCE [LARGE SCALE GENOMIC DNA]</scope>
    <source>
        <strain evidence="2 3">CCNUN1</strain>
    </source>
</reference>
<gene>
    <name evidence="2" type="ORF">COO91_08466</name>
</gene>
<dbReference type="AlphaFoldDB" id="A0A2K8T426"/>